<dbReference type="Pfam" id="PF01936">
    <property type="entry name" value="NYN"/>
    <property type="match status" value="1"/>
</dbReference>
<evidence type="ECO:0000313" key="3">
    <source>
        <dbReference type="Proteomes" id="UP000607397"/>
    </source>
</evidence>
<dbReference type="Proteomes" id="UP000607397">
    <property type="component" value="Unassembled WGS sequence"/>
</dbReference>
<protein>
    <submittedName>
        <fullName evidence="2">NYN domain-containing protein</fullName>
    </submittedName>
</protein>
<sequence length="141" mass="16101">MKKLSKTKIDYAKLLQLVQSEATAVRAFAYTAQDDYNVGNLRQLGYTVITKPKVQQSDHREKCNVDLEIAFKIIELTFKRAYDTLVLASGDSDFMVAVNLIHRARLRVELLSHSEDTSPQLIQLADRYLDLRQLEAKLAET</sequence>
<dbReference type="GO" id="GO:0004540">
    <property type="term" value="F:RNA nuclease activity"/>
    <property type="evidence" value="ECO:0007669"/>
    <property type="project" value="InterPro"/>
</dbReference>
<accession>A0A8K2A0X7</accession>
<evidence type="ECO:0000259" key="1">
    <source>
        <dbReference type="Pfam" id="PF01936"/>
    </source>
</evidence>
<organism evidence="2 3">
    <name type="scientific">Petrachloros mirabilis ULC683</name>
    <dbReference type="NCBI Taxonomy" id="2781853"/>
    <lineage>
        <taxon>Bacteria</taxon>
        <taxon>Bacillati</taxon>
        <taxon>Cyanobacteriota</taxon>
        <taxon>Cyanophyceae</taxon>
        <taxon>Synechococcales</taxon>
        <taxon>Petrachlorosaceae</taxon>
        <taxon>Petrachloros</taxon>
        <taxon>Petrachloros mirabilis</taxon>
    </lineage>
</organism>
<evidence type="ECO:0000313" key="2">
    <source>
        <dbReference type="EMBL" id="NCJ07583.1"/>
    </source>
</evidence>
<dbReference type="InterPro" id="IPR021139">
    <property type="entry name" value="NYN"/>
</dbReference>
<comment type="caution">
    <text evidence="2">The sequence shown here is derived from an EMBL/GenBank/DDBJ whole genome shotgun (WGS) entry which is preliminary data.</text>
</comment>
<reference evidence="2" key="1">
    <citation type="submission" date="2019-12" db="EMBL/GenBank/DDBJ databases">
        <title>High-Quality draft genome sequences of three cyanobacteria isolated from the limestone walls of the Old Cathedral of Coimbra.</title>
        <authorList>
            <person name="Tiago I."/>
            <person name="Soares F."/>
            <person name="Portugal A."/>
        </authorList>
    </citation>
    <scope>NUCLEOTIDE SEQUENCE [LARGE SCALE GENOMIC DNA]</scope>
    <source>
        <strain evidence="2">C</strain>
    </source>
</reference>
<dbReference type="AlphaFoldDB" id="A0A8K2A0X7"/>
<gene>
    <name evidence="2" type="ORF">GS597_13910</name>
</gene>
<proteinExistence type="predicted"/>
<dbReference type="Gene3D" id="3.40.50.1010">
    <property type="entry name" value="5'-nuclease"/>
    <property type="match status" value="1"/>
</dbReference>
<dbReference type="PANTHER" id="PTHR35458:SF8">
    <property type="entry name" value="SLR0650 PROTEIN"/>
    <property type="match status" value="1"/>
</dbReference>
<keyword evidence="3" id="KW-1185">Reference proteome</keyword>
<dbReference type="InterPro" id="IPR047140">
    <property type="entry name" value="LabA"/>
</dbReference>
<feature type="domain" description="NYN" evidence="1">
    <location>
        <begin position="7"/>
        <end position="131"/>
    </location>
</feature>
<dbReference type="EMBL" id="WVIC01000029">
    <property type="protein sequence ID" value="NCJ07583.1"/>
    <property type="molecule type" value="Genomic_DNA"/>
</dbReference>
<dbReference type="PANTHER" id="PTHR35458">
    <property type="entry name" value="SLR0755 PROTEIN"/>
    <property type="match status" value="1"/>
</dbReference>
<name>A0A8K2A0X7_9CYAN</name>